<organism evidence="3">
    <name type="scientific">marine sediment metagenome</name>
    <dbReference type="NCBI Taxonomy" id="412755"/>
    <lineage>
        <taxon>unclassified sequences</taxon>
        <taxon>metagenomes</taxon>
        <taxon>ecological metagenomes</taxon>
    </lineage>
</organism>
<evidence type="ECO:0000259" key="2">
    <source>
        <dbReference type="Pfam" id="PF00437"/>
    </source>
</evidence>
<dbReference type="InterPro" id="IPR001482">
    <property type="entry name" value="T2SS/T4SS_dom"/>
</dbReference>
<feature type="coiled-coil region" evidence="1">
    <location>
        <begin position="14"/>
        <end position="41"/>
    </location>
</feature>
<evidence type="ECO:0000256" key="1">
    <source>
        <dbReference type="SAM" id="Coils"/>
    </source>
</evidence>
<dbReference type="AlphaFoldDB" id="X1LGN1"/>
<feature type="domain" description="Bacterial type II secretion system protein E" evidence="2">
    <location>
        <begin position="1"/>
        <end position="88"/>
    </location>
</feature>
<dbReference type="InterPro" id="IPR027417">
    <property type="entry name" value="P-loop_NTPase"/>
</dbReference>
<evidence type="ECO:0000313" key="3">
    <source>
        <dbReference type="EMBL" id="GAI18492.1"/>
    </source>
</evidence>
<comment type="caution">
    <text evidence="3">The sequence shown here is derived from an EMBL/GenBank/DDBJ whole genome shotgun (WGS) entry which is preliminary data.</text>
</comment>
<feature type="non-terminal residue" evidence="3">
    <location>
        <position position="89"/>
    </location>
</feature>
<name>X1LGN1_9ZZZZ</name>
<proteinExistence type="predicted"/>
<keyword evidence="1" id="KW-0175">Coiled coil</keyword>
<dbReference type="Pfam" id="PF00437">
    <property type="entry name" value="T2SSE"/>
    <property type="match status" value="1"/>
</dbReference>
<gene>
    <name evidence="3" type="ORF">S06H3_36540</name>
</gene>
<accession>X1LGN1</accession>
<sequence>MGVEPFLLSSTLNLVLAQRLIRRLCEEKEKYKLKETELNNLSKYCDFKKIEEVLRNEKILKEKQALKNIEFYRPKSSKECPEGYRERIG</sequence>
<reference evidence="3" key="1">
    <citation type="journal article" date="2014" name="Front. Microbiol.">
        <title>High frequency of phylogenetically diverse reductive dehalogenase-homologous genes in deep subseafloor sedimentary metagenomes.</title>
        <authorList>
            <person name="Kawai M."/>
            <person name="Futagami T."/>
            <person name="Toyoda A."/>
            <person name="Takaki Y."/>
            <person name="Nishi S."/>
            <person name="Hori S."/>
            <person name="Arai W."/>
            <person name="Tsubouchi T."/>
            <person name="Morono Y."/>
            <person name="Uchiyama I."/>
            <person name="Ito T."/>
            <person name="Fujiyama A."/>
            <person name="Inagaki F."/>
            <person name="Takami H."/>
        </authorList>
    </citation>
    <scope>NUCLEOTIDE SEQUENCE</scope>
    <source>
        <strain evidence="3">Expedition CK06-06</strain>
    </source>
</reference>
<dbReference type="Gene3D" id="3.40.50.300">
    <property type="entry name" value="P-loop containing nucleotide triphosphate hydrolases"/>
    <property type="match status" value="1"/>
</dbReference>
<protein>
    <recommendedName>
        <fullName evidence="2">Bacterial type II secretion system protein E domain-containing protein</fullName>
    </recommendedName>
</protein>
<dbReference type="EMBL" id="BARV01022144">
    <property type="protein sequence ID" value="GAI18492.1"/>
    <property type="molecule type" value="Genomic_DNA"/>
</dbReference>